<evidence type="ECO:0000313" key="1">
    <source>
        <dbReference type="EMBL" id="KOX72458.1"/>
    </source>
</evidence>
<protein>
    <submittedName>
        <fullName evidence="1">Uncharacterized protein</fullName>
    </submittedName>
</protein>
<dbReference type="AlphaFoldDB" id="A0A0N0U4G8"/>
<dbReference type="Proteomes" id="UP000053105">
    <property type="component" value="Unassembled WGS sequence"/>
</dbReference>
<organism evidence="1 2">
    <name type="scientific">Melipona quadrifasciata</name>
    <dbReference type="NCBI Taxonomy" id="166423"/>
    <lineage>
        <taxon>Eukaryota</taxon>
        <taxon>Metazoa</taxon>
        <taxon>Ecdysozoa</taxon>
        <taxon>Arthropoda</taxon>
        <taxon>Hexapoda</taxon>
        <taxon>Insecta</taxon>
        <taxon>Pterygota</taxon>
        <taxon>Neoptera</taxon>
        <taxon>Endopterygota</taxon>
        <taxon>Hymenoptera</taxon>
        <taxon>Apocrita</taxon>
        <taxon>Aculeata</taxon>
        <taxon>Apoidea</taxon>
        <taxon>Anthophila</taxon>
        <taxon>Apidae</taxon>
        <taxon>Melipona</taxon>
    </lineage>
</organism>
<proteinExistence type="predicted"/>
<sequence length="136" mass="15526">MSLFERCEPLTHKRVMAMARVNVPRFEPVGLQADKHSRVPSIGPRIEAAFNRAAVIDIPRVNNPPVVPRIRCLPVIVQELFEMHTVQNLIFLQALLKGSHSVPKPDVFNAIIIKSTFQAIRQKIEVETNKEKERKE</sequence>
<gene>
    <name evidence="1" type="ORF">WN51_01558</name>
</gene>
<keyword evidence="2" id="KW-1185">Reference proteome</keyword>
<reference evidence="1 2" key="1">
    <citation type="submission" date="2015-07" db="EMBL/GenBank/DDBJ databases">
        <title>The genome of Melipona quadrifasciata.</title>
        <authorList>
            <person name="Pan H."/>
            <person name="Kapheim K."/>
        </authorList>
    </citation>
    <scope>NUCLEOTIDE SEQUENCE [LARGE SCALE GENOMIC DNA]</scope>
    <source>
        <strain evidence="1">0111107301</strain>
        <tissue evidence="1">Whole body</tissue>
    </source>
</reference>
<dbReference type="EMBL" id="KQ435821">
    <property type="protein sequence ID" value="KOX72458.1"/>
    <property type="molecule type" value="Genomic_DNA"/>
</dbReference>
<name>A0A0N0U4G8_9HYME</name>
<evidence type="ECO:0000313" key="2">
    <source>
        <dbReference type="Proteomes" id="UP000053105"/>
    </source>
</evidence>
<accession>A0A0N0U4G8</accession>